<evidence type="ECO:0000313" key="4">
    <source>
        <dbReference type="Proteomes" id="UP001177003"/>
    </source>
</evidence>
<evidence type="ECO:0000256" key="2">
    <source>
        <dbReference type="SAM" id="MobiDB-lite"/>
    </source>
</evidence>
<sequence length="192" mass="21515">MFKTKKINLEKICTGLQQDHASFQTSLTLQITKLQDDLAMKSKIMDALARKTERVKVLDIKLQQSEKQVEDLLSKRVAVRSCITDVTGLLSDIIETGDSMISITICKHLAKKLSVVFAMLHHLKGVCPQSSEHKQGGEGASKIQPPKVIFKPIINKEPKGKDNLIEEPIIDNDEDEEPDEAKLKSRKSRDVN</sequence>
<evidence type="ECO:0000256" key="1">
    <source>
        <dbReference type="SAM" id="Coils"/>
    </source>
</evidence>
<keyword evidence="4" id="KW-1185">Reference proteome</keyword>
<feature type="region of interest" description="Disordered" evidence="2">
    <location>
        <begin position="128"/>
        <end position="192"/>
    </location>
</feature>
<keyword evidence="1" id="KW-0175">Coiled coil</keyword>
<organism evidence="3 4">
    <name type="scientific">Lactuca saligna</name>
    <name type="common">Willowleaf lettuce</name>
    <dbReference type="NCBI Taxonomy" id="75948"/>
    <lineage>
        <taxon>Eukaryota</taxon>
        <taxon>Viridiplantae</taxon>
        <taxon>Streptophyta</taxon>
        <taxon>Embryophyta</taxon>
        <taxon>Tracheophyta</taxon>
        <taxon>Spermatophyta</taxon>
        <taxon>Magnoliopsida</taxon>
        <taxon>eudicotyledons</taxon>
        <taxon>Gunneridae</taxon>
        <taxon>Pentapetalae</taxon>
        <taxon>asterids</taxon>
        <taxon>campanulids</taxon>
        <taxon>Asterales</taxon>
        <taxon>Asteraceae</taxon>
        <taxon>Cichorioideae</taxon>
        <taxon>Cichorieae</taxon>
        <taxon>Lactucinae</taxon>
        <taxon>Lactuca</taxon>
    </lineage>
</organism>
<accession>A0AA36A330</accession>
<gene>
    <name evidence="3" type="ORF">LSALG_LOCUS42125</name>
</gene>
<feature type="coiled-coil region" evidence="1">
    <location>
        <begin position="48"/>
        <end position="75"/>
    </location>
</feature>
<dbReference type="AlphaFoldDB" id="A0AA36A330"/>
<feature type="compositionally biased region" description="Basic and acidic residues" evidence="2">
    <location>
        <begin position="180"/>
        <end position="192"/>
    </location>
</feature>
<feature type="compositionally biased region" description="Acidic residues" evidence="2">
    <location>
        <begin position="168"/>
        <end position="179"/>
    </location>
</feature>
<name>A0AA36A330_LACSI</name>
<reference evidence="3" key="1">
    <citation type="submission" date="2023-04" db="EMBL/GenBank/DDBJ databases">
        <authorList>
            <person name="Vijverberg K."/>
            <person name="Xiong W."/>
            <person name="Schranz E."/>
        </authorList>
    </citation>
    <scope>NUCLEOTIDE SEQUENCE</scope>
</reference>
<proteinExistence type="predicted"/>
<evidence type="ECO:0000313" key="3">
    <source>
        <dbReference type="EMBL" id="CAI9303704.1"/>
    </source>
</evidence>
<dbReference type="EMBL" id="OX465085">
    <property type="protein sequence ID" value="CAI9303704.1"/>
    <property type="molecule type" value="Genomic_DNA"/>
</dbReference>
<dbReference type="Proteomes" id="UP001177003">
    <property type="component" value="Chromosome 9"/>
</dbReference>
<protein>
    <submittedName>
        <fullName evidence="3">Uncharacterized protein</fullName>
    </submittedName>
</protein>
<feature type="compositionally biased region" description="Basic and acidic residues" evidence="2">
    <location>
        <begin position="154"/>
        <end position="164"/>
    </location>
</feature>